<keyword evidence="3" id="KW-0597">Phosphoprotein</keyword>
<dbReference type="STRING" id="395495.Lcho_4118"/>
<protein>
    <recommendedName>
        <fullName evidence="2">histidine kinase</fullName>
        <ecNumber evidence="2">2.7.13.3</ecNumber>
    </recommendedName>
</protein>
<dbReference type="Gene3D" id="6.10.340.10">
    <property type="match status" value="1"/>
</dbReference>
<evidence type="ECO:0000313" key="11">
    <source>
        <dbReference type="EMBL" id="ACB36370.1"/>
    </source>
</evidence>
<dbReference type="OrthoDB" id="224978at2"/>
<dbReference type="RefSeq" id="WP_012349113.1">
    <property type="nucleotide sequence ID" value="NC_010524.1"/>
</dbReference>
<feature type="domain" description="HAMP" evidence="10">
    <location>
        <begin position="211"/>
        <end position="263"/>
    </location>
</feature>
<accession>B1XXQ1</accession>
<keyword evidence="5" id="KW-0547">Nucleotide-binding</keyword>
<dbReference type="Gene3D" id="1.10.287.130">
    <property type="match status" value="1"/>
</dbReference>
<dbReference type="GO" id="GO:0005524">
    <property type="term" value="F:ATP binding"/>
    <property type="evidence" value="ECO:0007669"/>
    <property type="project" value="UniProtKB-KW"/>
</dbReference>
<evidence type="ECO:0000256" key="9">
    <source>
        <dbReference type="SAM" id="Phobius"/>
    </source>
</evidence>
<dbReference type="Pfam" id="PF00512">
    <property type="entry name" value="HisKA"/>
    <property type="match status" value="1"/>
</dbReference>
<feature type="transmembrane region" description="Helical" evidence="9">
    <location>
        <begin position="191"/>
        <end position="211"/>
    </location>
</feature>
<keyword evidence="12" id="KW-1185">Reference proteome</keyword>
<reference evidence="11 12" key="1">
    <citation type="submission" date="2008-03" db="EMBL/GenBank/DDBJ databases">
        <title>Complete sequence of Leptothrix cholodnii SP-6.</title>
        <authorList>
            <consortium name="US DOE Joint Genome Institute"/>
            <person name="Copeland A."/>
            <person name="Lucas S."/>
            <person name="Lapidus A."/>
            <person name="Glavina del Rio T."/>
            <person name="Dalin E."/>
            <person name="Tice H."/>
            <person name="Bruce D."/>
            <person name="Goodwin L."/>
            <person name="Pitluck S."/>
            <person name="Chertkov O."/>
            <person name="Brettin T."/>
            <person name="Detter J.C."/>
            <person name="Han C."/>
            <person name="Kuske C.R."/>
            <person name="Schmutz J."/>
            <person name="Larimer F."/>
            <person name="Land M."/>
            <person name="Hauser L."/>
            <person name="Kyrpides N."/>
            <person name="Lykidis A."/>
            <person name="Emerson D."/>
            <person name="Richardson P."/>
        </authorList>
    </citation>
    <scope>NUCLEOTIDE SEQUENCE [LARGE SCALE GENOMIC DNA]</scope>
    <source>
        <strain evidence="12">ATCC 51168 / LMG 8142 / SP-6</strain>
    </source>
</reference>
<keyword evidence="4" id="KW-0808">Transferase</keyword>
<dbReference type="PANTHER" id="PTHR43065">
    <property type="entry name" value="SENSOR HISTIDINE KINASE"/>
    <property type="match status" value="1"/>
</dbReference>
<dbReference type="KEGG" id="lch:Lcho_4118"/>
<keyword evidence="7" id="KW-0067">ATP-binding</keyword>
<evidence type="ECO:0000256" key="2">
    <source>
        <dbReference type="ARBA" id="ARBA00012438"/>
    </source>
</evidence>
<dbReference type="HOGENOM" id="CLU_548354_0_0_4"/>
<dbReference type="Pfam" id="PF00672">
    <property type="entry name" value="HAMP"/>
    <property type="match status" value="1"/>
</dbReference>
<evidence type="ECO:0000256" key="4">
    <source>
        <dbReference type="ARBA" id="ARBA00022679"/>
    </source>
</evidence>
<gene>
    <name evidence="11" type="ordered locus">Lcho_4118</name>
</gene>
<dbReference type="CDD" id="cd06225">
    <property type="entry name" value="HAMP"/>
    <property type="match status" value="1"/>
</dbReference>
<dbReference type="eggNOG" id="COG4191">
    <property type="taxonomic scope" value="Bacteria"/>
</dbReference>
<keyword evidence="9" id="KW-0472">Membrane</keyword>
<proteinExistence type="predicted"/>
<dbReference type="PROSITE" id="PS50885">
    <property type="entry name" value="HAMP"/>
    <property type="match status" value="1"/>
</dbReference>
<evidence type="ECO:0000256" key="5">
    <source>
        <dbReference type="ARBA" id="ARBA00022741"/>
    </source>
</evidence>
<name>B1XXQ1_LEPCP</name>
<keyword evidence="9" id="KW-0812">Transmembrane</keyword>
<dbReference type="Proteomes" id="UP000001693">
    <property type="component" value="Chromosome"/>
</dbReference>
<comment type="catalytic activity">
    <reaction evidence="1">
        <text>ATP + protein L-histidine = ADP + protein N-phospho-L-histidine.</text>
        <dbReference type="EC" id="2.7.13.3"/>
    </reaction>
</comment>
<dbReference type="AlphaFoldDB" id="B1XXQ1"/>
<keyword evidence="9" id="KW-1133">Transmembrane helix</keyword>
<sequence length="497" mass="53974">MSQRPEPAGMAVDARTDGAALPLRKSLRAKGWIATLALLGYLLGALAFVAVERARLFDNIETLQQLARHEKALALTEAAVSAAVLDLQHASEGEAGEPALPSDFALYMENCARLFATLDEFDPRYAGLERAINRSYGRLQAAPVRAHWLDLREVLTRTAGDFDLRRLRLAEQRDALTLAYRQRYDAVTRDSLLLSLLGIALFGSVAAWFFARLARDIRRLELHARQIVHGARGVDLPVARQDELGHLMHAVNRLSADLDAREKQIELEGLRRSHQDKMMALGALAAGVAHEVNNPLAVIAGVAQELDALDADAPPARIGEAARLILAQTQRAARAARNLAELAAPQPTEFDWLDLNAMVRRVLQLMAYDKRYRAIRFDADLAGDVPAVLAPAEAVQQVLMQTLAMGCDALIGGPATPGGPGSNQPEPVRVRTRGVAAAVEVRFMFPVPLDLARPQHQRLLLSSRAILEPMRGHLAIGQDEASGLCITLTLAADSGGP</sequence>
<dbReference type="SMART" id="SM00304">
    <property type="entry name" value="HAMP"/>
    <property type="match status" value="1"/>
</dbReference>
<evidence type="ECO:0000256" key="8">
    <source>
        <dbReference type="ARBA" id="ARBA00023012"/>
    </source>
</evidence>
<dbReference type="SUPFAM" id="SSF158472">
    <property type="entry name" value="HAMP domain-like"/>
    <property type="match status" value="1"/>
</dbReference>
<evidence type="ECO:0000256" key="3">
    <source>
        <dbReference type="ARBA" id="ARBA00022553"/>
    </source>
</evidence>
<dbReference type="InterPro" id="IPR003661">
    <property type="entry name" value="HisK_dim/P_dom"/>
</dbReference>
<keyword evidence="6" id="KW-0418">Kinase</keyword>
<dbReference type="InterPro" id="IPR036097">
    <property type="entry name" value="HisK_dim/P_sf"/>
</dbReference>
<dbReference type="SMART" id="SM00388">
    <property type="entry name" value="HisKA"/>
    <property type="match status" value="1"/>
</dbReference>
<feature type="transmembrane region" description="Helical" evidence="9">
    <location>
        <begin position="31"/>
        <end position="51"/>
    </location>
</feature>
<dbReference type="InterPro" id="IPR003660">
    <property type="entry name" value="HAMP_dom"/>
</dbReference>
<dbReference type="EMBL" id="CP001013">
    <property type="protein sequence ID" value="ACB36370.1"/>
    <property type="molecule type" value="Genomic_DNA"/>
</dbReference>
<evidence type="ECO:0000256" key="1">
    <source>
        <dbReference type="ARBA" id="ARBA00000085"/>
    </source>
</evidence>
<evidence type="ECO:0000259" key="10">
    <source>
        <dbReference type="PROSITE" id="PS50885"/>
    </source>
</evidence>
<keyword evidence="8" id="KW-0902">Two-component regulatory system</keyword>
<dbReference type="EC" id="2.7.13.3" evidence="2"/>
<organism evidence="11 12">
    <name type="scientific">Leptothrix cholodnii (strain ATCC 51168 / LMG 8142 / SP-6)</name>
    <name type="common">Leptothrix discophora (strain SP-6)</name>
    <dbReference type="NCBI Taxonomy" id="395495"/>
    <lineage>
        <taxon>Bacteria</taxon>
        <taxon>Pseudomonadati</taxon>
        <taxon>Pseudomonadota</taxon>
        <taxon>Betaproteobacteria</taxon>
        <taxon>Burkholderiales</taxon>
        <taxon>Sphaerotilaceae</taxon>
        <taxon>Leptothrix</taxon>
    </lineage>
</organism>
<evidence type="ECO:0000256" key="6">
    <source>
        <dbReference type="ARBA" id="ARBA00022777"/>
    </source>
</evidence>
<evidence type="ECO:0000256" key="7">
    <source>
        <dbReference type="ARBA" id="ARBA00022840"/>
    </source>
</evidence>
<dbReference type="PANTHER" id="PTHR43065:SF10">
    <property type="entry name" value="PEROXIDE STRESS-ACTIVATED HISTIDINE KINASE MAK3"/>
    <property type="match status" value="1"/>
</dbReference>
<dbReference type="GO" id="GO:0016020">
    <property type="term" value="C:membrane"/>
    <property type="evidence" value="ECO:0007669"/>
    <property type="project" value="InterPro"/>
</dbReference>
<dbReference type="SUPFAM" id="SSF47384">
    <property type="entry name" value="Homodimeric domain of signal transducing histidine kinase"/>
    <property type="match status" value="1"/>
</dbReference>
<dbReference type="GO" id="GO:0000155">
    <property type="term" value="F:phosphorelay sensor kinase activity"/>
    <property type="evidence" value="ECO:0007669"/>
    <property type="project" value="InterPro"/>
</dbReference>
<evidence type="ECO:0000313" key="12">
    <source>
        <dbReference type="Proteomes" id="UP000001693"/>
    </source>
</evidence>